<evidence type="ECO:0000313" key="3">
    <source>
        <dbReference type="Proteomes" id="UP001229244"/>
    </source>
</evidence>
<protein>
    <recommendedName>
        <fullName evidence="4">DUF2927 domain-containing protein</fullName>
    </recommendedName>
</protein>
<proteinExistence type="predicted"/>
<dbReference type="RefSeq" id="WP_306886508.1">
    <property type="nucleotide sequence ID" value="NZ_JAUSUL010000003.1"/>
</dbReference>
<evidence type="ECO:0000313" key="2">
    <source>
        <dbReference type="EMBL" id="MDQ0316625.1"/>
    </source>
</evidence>
<reference evidence="2" key="1">
    <citation type="submission" date="2023-07" db="EMBL/GenBank/DDBJ databases">
        <title>Genomic Encyclopedia of Type Strains, Phase IV (KMG-IV): sequencing the most valuable type-strain genomes for metagenomic binning, comparative biology and taxonomic classification.</title>
        <authorList>
            <person name="Goeker M."/>
        </authorList>
    </citation>
    <scope>NUCLEOTIDE SEQUENCE</scope>
    <source>
        <strain evidence="2">DSM 21202</strain>
    </source>
</reference>
<keyword evidence="1" id="KW-0732">Signal</keyword>
<organism evidence="2 3">
    <name type="scientific">Amorphus orientalis</name>
    <dbReference type="NCBI Taxonomy" id="649198"/>
    <lineage>
        <taxon>Bacteria</taxon>
        <taxon>Pseudomonadati</taxon>
        <taxon>Pseudomonadota</taxon>
        <taxon>Alphaproteobacteria</taxon>
        <taxon>Hyphomicrobiales</taxon>
        <taxon>Amorphaceae</taxon>
        <taxon>Amorphus</taxon>
    </lineage>
</organism>
<feature type="signal peptide" evidence="1">
    <location>
        <begin position="1"/>
        <end position="22"/>
    </location>
</feature>
<dbReference type="Proteomes" id="UP001229244">
    <property type="component" value="Unassembled WGS sequence"/>
</dbReference>
<evidence type="ECO:0008006" key="4">
    <source>
        <dbReference type="Google" id="ProtNLM"/>
    </source>
</evidence>
<dbReference type="EMBL" id="JAUSUL010000003">
    <property type="protein sequence ID" value="MDQ0316625.1"/>
    <property type="molecule type" value="Genomic_DNA"/>
</dbReference>
<evidence type="ECO:0000256" key="1">
    <source>
        <dbReference type="SAM" id="SignalP"/>
    </source>
</evidence>
<comment type="caution">
    <text evidence="2">The sequence shown here is derived from an EMBL/GenBank/DDBJ whole genome shotgun (WGS) entry which is preliminary data.</text>
</comment>
<dbReference type="InterPro" id="IPR021323">
    <property type="entry name" value="DUF2927"/>
</dbReference>
<feature type="chain" id="PRO_5042175582" description="DUF2927 domain-containing protein" evidence="1">
    <location>
        <begin position="23"/>
        <end position="274"/>
    </location>
</feature>
<dbReference type="AlphaFoldDB" id="A0AAE3VR29"/>
<accession>A0AAE3VR29</accession>
<gene>
    <name evidence="2" type="ORF">J2S73_003101</name>
</gene>
<sequence>MRAVTLLIVGLLAVVPIRAAFAQDGTQASSDEPLTIGRVVNAFSDAELIQGFVRTVFGAEIMRRGQDPETFTTVKKFTGPVRVYIINSAERDFSRQVVEFIRILNQTVHGLSIQAVSSEERANMIVFLVDRAYYRKTIRETLPESFDTSFLRSNDCSAVTGGRAGKGLERAYVYIVANEGRRNFRHCMIEEITQSLGPVNDDVTLPHSIYNDSSRVQGFGVFDWFILSMLYDRRVKNGMTLDEVLPVLPDAIADSRRRLSGVLRTRKLISPNAR</sequence>
<name>A0AAE3VR29_9HYPH</name>
<keyword evidence="3" id="KW-1185">Reference proteome</keyword>
<dbReference type="Pfam" id="PF11150">
    <property type="entry name" value="DUF2927"/>
    <property type="match status" value="1"/>
</dbReference>